<keyword evidence="2" id="KW-1185">Reference proteome</keyword>
<name>A0A261VH63_9BORD</name>
<gene>
    <name evidence="1" type="ORF">CAL24_19820</name>
</gene>
<evidence type="ECO:0000313" key="1">
    <source>
        <dbReference type="EMBL" id="OZI72842.1"/>
    </source>
</evidence>
<dbReference type="Proteomes" id="UP000215633">
    <property type="component" value="Unassembled WGS sequence"/>
</dbReference>
<proteinExistence type="predicted"/>
<dbReference type="AlphaFoldDB" id="A0A261VH63"/>
<comment type="caution">
    <text evidence="1">The sequence shown here is derived from an EMBL/GenBank/DDBJ whole genome shotgun (WGS) entry which is preliminary data.</text>
</comment>
<sequence>MLGFLKKTQEVDEEVQDEFIERVNGAAQAFLAAVPDTSSFDYSVASVTALDGVLEQAHQGALALTPIQSVGAAAYLYEVARRHYGGLYEVCDDDDPVVLVTGEPDFDVCLCAISKVERRIRGGTAESLPEFFQHYVRAVMDRASITIR</sequence>
<evidence type="ECO:0000313" key="2">
    <source>
        <dbReference type="Proteomes" id="UP000215633"/>
    </source>
</evidence>
<reference evidence="2" key="1">
    <citation type="submission" date="2017-05" db="EMBL/GenBank/DDBJ databases">
        <title>Complete and WGS of Bordetella genogroups.</title>
        <authorList>
            <person name="Spilker T."/>
            <person name="Lipuma J."/>
        </authorList>
    </citation>
    <scope>NUCLEOTIDE SEQUENCE [LARGE SCALE GENOMIC DNA]</scope>
    <source>
        <strain evidence="2">AU8256</strain>
    </source>
</reference>
<accession>A0A261VH63</accession>
<protein>
    <submittedName>
        <fullName evidence="1">Uncharacterized protein</fullName>
    </submittedName>
</protein>
<dbReference type="EMBL" id="NEVT01000008">
    <property type="protein sequence ID" value="OZI72842.1"/>
    <property type="molecule type" value="Genomic_DNA"/>
</dbReference>
<dbReference type="RefSeq" id="WP_038852938.1">
    <property type="nucleotide sequence ID" value="NZ_NEVT01000008.1"/>
</dbReference>
<organism evidence="1 2">
    <name type="scientific">Bordetella genomosp. 2</name>
    <dbReference type="NCBI Taxonomy" id="1983456"/>
    <lineage>
        <taxon>Bacteria</taxon>
        <taxon>Pseudomonadati</taxon>
        <taxon>Pseudomonadota</taxon>
        <taxon>Betaproteobacteria</taxon>
        <taxon>Burkholderiales</taxon>
        <taxon>Alcaligenaceae</taxon>
        <taxon>Bordetella</taxon>
    </lineage>
</organism>